<keyword evidence="4 9" id="KW-0812">Transmembrane</keyword>
<name>A0AAW0GB04_9APHY</name>
<evidence type="ECO:0000313" key="12">
    <source>
        <dbReference type="Proteomes" id="UP001385951"/>
    </source>
</evidence>
<comment type="subcellular location">
    <subcellularLocation>
        <location evidence="1">Membrane</location>
        <topology evidence="1">Multi-pass membrane protein</topology>
    </subcellularLocation>
</comment>
<feature type="transmembrane region" description="Helical" evidence="9">
    <location>
        <begin position="204"/>
        <end position="227"/>
    </location>
</feature>
<dbReference type="Proteomes" id="UP001385951">
    <property type="component" value="Unassembled WGS sequence"/>
</dbReference>
<accession>A0AAW0GB04</accession>
<evidence type="ECO:0000256" key="3">
    <source>
        <dbReference type="ARBA" id="ARBA00022448"/>
    </source>
</evidence>
<dbReference type="PANTHER" id="PTHR43029">
    <property type="entry name" value="AMMONIUM TRANSPORTER MEP2"/>
    <property type="match status" value="1"/>
</dbReference>
<comment type="caution">
    <text evidence="11">The sequence shown here is derived from an EMBL/GenBank/DDBJ whole genome shotgun (WGS) entry which is preliminary data.</text>
</comment>
<keyword evidence="12" id="KW-1185">Reference proteome</keyword>
<feature type="transmembrane region" description="Helical" evidence="9">
    <location>
        <begin position="118"/>
        <end position="138"/>
    </location>
</feature>
<feature type="compositionally biased region" description="Basic and acidic residues" evidence="8">
    <location>
        <begin position="288"/>
        <end position="300"/>
    </location>
</feature>
<sequence length="324" mass="34901">MANGYTGSGTGGDIMKVDLNKQFDKADMTWIGVSAALVWLMIPGVGLLYSGMARKKHALSLFFASMMAACLTGFQWFFWGYSLCFSHETKTGGKWSMAGLCCGVVAGLVGITPAAGYVNVYTSIIFGIVPAFACNFAVDLKEILQIDDGLDVFALHGVGGATGSILTGLFATNYVAALDGSVADGTALAIDGGWMNHNYVQLGYQLAAVCSVLLWGFCVTSIILFILDKIPFLRLRLHEDEELIGTDQAQMGELAYYDDSTEDDHNAYVIEPIRSTDANIAKLKAQTSKKEEEKNNKEPEIITGTANGHDELSPDENSDQSSKH</sequence>
<evidence type="ECO:0000256" key="1">
    <source>
        <dbReference type="ARBA" id="ARBA00004141"/>
    </source>
</evidence>
<dbReference type="Gene3D" id="1.10.3430.10">
    <property type="entry name" value="Ammonium transporter AmtB like domains"/>
    <property type="match status" value="2"/>
</dbReference>
<dbReference type="InterPro" id="IPR001905">
    <property type="entry name" value="Ammonium_transpt"/>
</dbReference>
<dbReference type="GO" id="GO:0008519">
    <property type="term" value="F:ammonium channel activity"/>
    <property type="evidence" value="ECO:0007669"/>
    <property type="project" value="InterPro"/>
</dbReference>
<reference evidence="11 12" key="1">
    <citation type="submission" date="2022-09" db="EMBL/GenBank/DDBJ databases">
        <authorList>
            <person name="Palmer J.M."/>
        </authorList>
    </citation>
    <scope>NUCLEOTIDE SEQUENCE [LARGE SCALE GENOMIC DNA]</scope>
    <source>
        <strain evidence="11 12">DSM 7382</strain>
    </source>
</reference>
<feature type="region of interest" description="Disordered" evidence="8">
    <location>
        <begin position="284"/>
        <end position="324"/>
    </location>
</feature>
<dbReference type="EMBL" id="JASBNA010000013">
    <property type="protein sequence ID" value="KAK7687339.1"/>
    <property type="molecule type" value="Genomic_DNA"/>
</dbReference>
<evidence type="ECO:0000256" key="5">
    <source>
        <dbReference type="ARBA" id="ARBA00022989"/>
    </source>
</evidence>
<evidence type="ECO:0000256" key="2">
    <source>
        <dbReference type="ARBA" id="ARBA00005887"/>
    </source>
</evidence>
<evidence type="ECO:0000256" key="7">
    <source>
        <dbReference type="ARBA" id="ARBA00023177"/>
    </source>
</evidence>
<dbReference type="InterPro" id="IPR024041">
    <property type="entry name" value="NH4_transpt_AmtB-like_dom"/>
</dbReference>
<dbReference type="PANTHER" id="PTHR43029:SF10">
    <property type="entry name" value="AMMONIUM TRANSPORTER MEP2"/>
    <property type="match status" value="1"/>
</dbReference>
<organism evidence="11 12">
    <name type="scientific">Cerrena zonata</name>
    <dbReference type="NCBI Taxonomy" id="2478898"/>
    <lineage>
        <taxon>Eukaryota</taxon>
        <taxon>Fungi</taxon>
        <taxon>Dikarya</taxon>
        <taxon>Basidiomycota</taxon>
        <taxon>Agaricomycotina</taxon>
        <taxon>Agaricomycetes</taxon>
        <taxon>Polyporales</taxon>
        <taxon>Cerrenaceae</taxon>
        <taxon>Cerrena</taxon>
    </lineage>
</organism>
<dbReference type="SUPFAM" id="SSF111352">
    <property type="entry name" value="Ammonium transporter"/>
    <property type="match status" value="2"/>
</dbReference>
<keyword evidence="7" id="KW-0924">Ammonia transport</keyword>
<feature type="domain" description="Ammonium transporter AmtB-like" evidence="10">
    <location>
        <begin position="30"/>
        <end position="89"/>
    </location>
</feature>
<dbReference type="GO" id="GO:0005886">
    <property type="term" value="C:plasma membrane"/>
    <property type="evidence" value="ECO:0007669"/>
    <property type="project" value="TreeGrafter"/>
</dbReference>
<evidence type="ECO:0000256" key="8">
    <source>
        <dbReference type="SAM" id="MobiDB-lite"/>
    </source>
</evidence>
<dbReference type="AlphaFoldDB" id="A0AAW0GB04"/>
<comment type="similarity">
    <text evidence="2">Belongs to the ammonia transporter channel (TC 1.A.11.2) family.</text>
</comment>
<gene>
    <name evidence="11" type="ORF">QCA50_009204</name>
</gene>
<evidence type="ECO:0000256" key="9">
    <source>
        <dbReference type="SAM" id="Phobius"/>
    </source>
</evidence>
<feature type="domain" description="Ammonium transporter AmtB-like" evidence="10">
    <location>
        <begin position="91"/>
        <end position="256"/>
    </location>
</feature>
<feature type="transmembrane region" description="Helical" evidence="9">
    <location>
        <begin position="28"/>
        <end position="49"/>
    </location>
</feature>
<proteinExistence type="inferred from homology"/>
<dbReference type="Pfam" id="PF00909">
    <property type="entry name" value="Ammonium_transp"/>
    <property type="match status" value="2"/>
</dbReference>
<evidence type="ECO:0000313" key="11">
    <source>
        <dbReference type="EMBL" id="KAK7687339.1"/>
    </source>
</evidence>
<keyword evidence="6 9" id="KW-0472">Membrane</keyword>
<keyword evidence="3" id="KW-0813">Transport</keyword>
<dbReference type="InterPro" id="IPR029020">
    <property type="entry name" value="Ammonium/urea_transptr"/>
</dbReference>
<feature type="transmembrane region" description="Helical" evidence="9">
    <location>
        <begin position="93"/>
        <end position="111"/>
    </location>
</feature>
<protein>
    <recommendedName>
        <fullName evidence="10">Ammonium transporter AmtB-like domain-containing protein</fullName>
    </recommendedName>
</protein>
<evidence type="ECO:0000256" key="4">
    <source>
        <dbReference type="ARBA" id="ARBA00022692"/>
    </source>
</evidence>
<evidence type="ECO:0000256" key="6">
    <source>
        <dbReference type="ARBA" id="ARBA00023136"/>
    </source>
</evidence>
<feature type="transmembrane region" description="Helical" evidence="9">
    <location>
        <begin position="61"/>
        <end position="81"/>
    </location>
</feature>
<evidence type="ECO:0000259" key="10">
    <source>
        <dbReference type="Pfam" id="PF00909"/>
    </source>
</evidence>
<keyword evidence="5 9" id="KW-1133">Transmembrane helix</keyword>